<protein>
    <submittedName>
        <fullName evidence="10">Flagellar motor protein MotB</fullName>
    </submittedName>
</protein>
<evidence type="ECO:0000256" key="5">
    <source>
        <dbReference type="ARBA" id="ARBA00022989"/>
    </source>
</evidence>
<feature type="region of interest" description="Disordered" evidence="8">
    <location>
        <begin position="266"/>
        <end position="295"/>
    </location>
</feature>
<evidence type="ECO:0000256" key="2">
    <source>
        <dbReference type="ARBA" id="ARBA00008914"/>
    </source>
</evidence>
<dbReference type="Pfam" id="PF00691">
    <property type="entry name" value="OmpA"/>
    <property type="match status" value="1"/>
</dbReference>
<dbReference type="InterPro" id="IPR036737">
    <property type="entry name" value="OmpA-like_sf"/>
</dbReference>
<dbReference type="RefSeq" id="WP_038482325.1">
    <property type="nucleotide sequence ID" value="NZ_CANKXH010000002.1"/>
</dbReference>
<keyword evidence="3" id="KW-1003">Cell membrane</keyword>
<dbReference type="InterPro" id="IPR006665">
    <property type="entry name" value="OmpA-like"/>
</dbReference>
<keyword evidence="10" id="KW-0969">Cilium</keyword>
<dbReference type="AlphaFoldDB" id="A0AAJ2VUS2"/>
<evidence type="ECO:0000313" key="11">
    <source>
        <dbReference type="Proteomes" id="UP001276761"/>
    </source>
</evidence>
<reference evidence="10" key="1">
    <citation type="submission" date="2023-11" db="EMBL/GenBank/DDBJ databases">
        <title>MicrobeMod: A computational toolkit for identifying prokaryotic methylation and restriction-modification with nanopore sequencing.</title>
        <authorList>
            <person name="Crits-Christoph A."/>
            <person name="Kang S.C."/>
            <person name="Lee H."/>
            <person name="Ostrov N."/>
        </authorList>
    </citation>
    <scope>NUCLEOTIDE SEQUENCE</scope>
    <source>
        <strain evidence="10">ATCC BAA-953</strain>
    </source>
</reference>
<keyword evidence="6 7" id="KW-0472">Membrane</keyword>
<comment type="caution">
    <text evidence="10">The sequence shown here is derived from an EMBL/GenBank/DDBJ whole genome shotgun (WGS) entry which is preliminary data.</text>
</comment>
<proteinExistence type="inferred from homology"/>
<dbReference type="PANTHER" id="PTHR30329">
    <property type="entry name" value="STATOR ELEMENT OF FLAGELLAR MOTOR COMPLEX"/>
    <property type="match status" value="1"/>
</dbReference>
<evidence type="ECO:0000256" key="4">
    <source>
        <dbReference type="ARBA" id="ARBA00022692"/>
    </source>
</evidence>
<dbReference type="GO" id="GO:0005886">
    <property type="term" value="C:plasma membrane"/>
    <property type="evidence" value="ECO:0007669"/>
    <property type="project" value="UniProtKB-SubCell"/>
</dbReference>
<dbReference type="EMBL" id="JAWXXT010000001">
    <property type="protein sequence ID" value="MDX5978925.1"/>
    <property type="molecule type" value="Genomic_DNA"/>
</dbReference>
<comment type="subcellular location">
    <subcellularLocation>
        <location evidence="1">Cell membrane</location>
        <topology evidence="1">Single-pass membrane protein</topology>
    </subcellularLocation>
</comment>
<feature type="compositionally biased region" description="Polar residues" evidence="8">
    <location>
        <begin position="270"/>
        <end position="279"/>
    </location>
</feature>
<dbReference type="SUPFAM" id="SSF103088">
    <property type="entry name" value="OmpA-like"/>
    <property type="match status" value="1"/>
</dbReference>
<sequence length="295" mass="32700">MAQKQTNIPAWMVTYADLMSLLLCFFVLLLSFAEIDAEKFRRVAEELSKAFGVQRDVEATQIPMGTSAVFQQFSPAVPDRTLLDEVRQRTTQQQPQLESMRSMLDVQRQQRTLQVAASLEDLLKASSLEGVADIEVDQFRVVVRISEQGTFGSGNADVMPAFADLLEELATVLAAVTGTVSIEGHTDNVPIRTSRFRSNWDLSALRASSVANVLVATEELTAERLMIQGFADTRPLASNDTPEGRADNRRVELRIDLNDSFEERGERSIRSLQGITEQSSTERDVAAQLDSLSAE</sequence>
<organism evidence="10 11">
    <name type="scientific">Vreelandella alkaliphila</name>
    <dbReference type="NCBI Taxonomy" id="272774"/>
    <lineage>
        <taxon>Bacteria</taxon>
        <taxon>Pseudomonadati</taxon>
        <taxon>Pseudomonadota</taxon>
        <taxon>Gammaproteobacteria</taxon>
        <taxon>Oceanospirillales</taxon>
        <taxon>Halomonadaceae</taxon>
        <taxon>Vreelandella</taxon>
    </lineage>
</organism>
<dbReference type="PROSITE" id="PS51123">
    <property type="entry name" value="OMPA_2"/>
    <property type="match status" value="1"/>
</dbReference>
<dbReference type="Gene3D" id="3.30.1330.60">
    <property type="entry name" value="OmpA-like domain"/>
    <property type="match status" value="1"/>
</dbReference>
<dbReference type="Proteomes" id="UP001276761">
    <property type="component" value="Unassembled WGS sequence"/>
</dbReference>
<name>A0AAJ2VUS2_9GAMM</name>
<dbReference type="InterPro" id="IPR050330">
    <property type="entry name" value="Bact_OuterMem_StrucFunc"/>
</dbReference>
<evidence type="ECO:0000256" key="3">
    <source>
        <dbReference type="ARBA" id="ARBA00022475"/>
    </source>
</evidence>
<keyword evidence="10" id="KW-0282">Flagellum</keyword>
<evidence type="ECO:0000313" key="10">
    <source>
        <dbReference type="EMBL" id="MDX5978925.1"/>
    </source>
</evidence>
<evidence type="ECO:0000256" key="6">
    <source>
        <dbReference type="ARBA" id="ARBA00023136"/>
    </source>
</evidence>
<keyword evidence="4" id="KW-0812">Transmembrane</keyword>
<accession>A0AAJ2VUS2</accession>
<evidence type="ECO:0000256" key="1">
    <source>
        <dbReference type="ARBA" id="ARBA00004162"/>
    </source>
</evidence>
<keyword evidence="10" id="KW-0966">Cell projection</keyword>
<dbReference type="InterPro" id="IPR025713">
    <property type="entry name" value="MotB-like_N_dom"/>
</dbReference>
<evidence type="ECO:0000259" key="9">
    <source>
        <dbReference type="PROSITE" id="PS51123"/>
    </source>
</evidence>
<dbReference type="CDD" id="cd07185">
    <property type="entry name" value="OmpA_C-like"/>
    <property type="match status" value="1"/>
</dbReference>
<gene>
    <name evidence="10" type="ORF">SIL78_15295</name>
</gene>
<feature type="domain" description="OmpA-like" evidence="9">
    <location>
        <begin position="138"/>
        <end position="259"/>
    </location>
</feature>
<evidence type="ECO:0000256" key="8">
    <source>
        <dbReference type="SAM" id="MobiDB-lite"/>
    </source>
</evidence>
<dbReference type="Pfam" id="PF13677">
    <property type="entry name" value="MotB_plug"/>
    <property type="match status" value="1"/>
</dbReference>
<dbReference type="PANTHER" id="PTHR30329:SF21">
    <property type="entry name" value="LIPOPROTEIN YIAD-RELATED"/>
    <property type="match status" value="1"/>
</dbReference>
<dbReference type="GeneID" id="303166888"/>
<keyword evidence="5" id="KW-1133">Transmembrane helix</keyword>
<evidence type="ECO:0000256" key="7">
    <source>
        <dbReference type="PROSITE-ProRule" id="PRU00473"/>
    </source>
</evidence>
<comment type="similarity">
    <text evidence="2">Belongs to the MotB family.</text>
</comment>